<protein>
    <recommendedName>
        <fullName evidence="1">peptide chain release factor N(5)-glutamine methyltransferase</fullName>
        <ecNumber evidence="1">2.1.1.297</ecNumber>
    </recommendedName>
</protein>
<dbReference type="NCBIfam" id="TIGR03534">
    <property type="entry name" value="RF_mod_PrmC"/>
    <property type="match status" value="1"/>
</dbReference>
<dbReference type="RefSeq" id="WP_379046382.1">
    <property type="nucleotide sequence ID" value="NZ_JBHSKW010000058.1"/>
</dbReference>
<dbReference type="InterPro" id="IPR002052">
    <property type="entry name" value="DNA_methylase_N6_adenine_CS"/>
</dbReference>
<evidence type="ECO:0000256" key="1">
    <source>
        <dbReference type="ARBA" id="ARBA00012771"/>
    </source>
</evidence>
<evidence type="ECO:0000259" key="6">
    <source>
        <dbReference type="Pfam" id="PF05175"/>
    </source>
</evidence>
<evidence type="ECO:0000313" key="8">
    <source>
        <dbReference type="Proteomes" id="UP001597546"/>
    </source>
</evidence>
<dbReference type="InterPro" id="IPR029063">
    <property type="entry name" value="SAM-dependent_MTases_sf"/>
</dbReference>
<accession>A0ABW5TXM8</accession>
<sequence>MKKHKSTFKKELSSLYSENEIDILFKLLIEAIKEQSYTSLNINEVDFCETEEETFYHYINQLKQQIPIQYVTGNAHFYDSEFKVNSDVLIPRPETEELVYLIIKDQKGKDISVLDIGTGSGCIAISLKKNLNSALVSALDISGNALKIAKENAIINNVAIDFFEDDALKLQSDNYPKYDVIVSNPPYIANSEKAVMDRLVTKNEPHVALFVADDEALIFYDKIADFALNNLNEGGVLYFEINQNLAKETKVLIESKGFNVLLIKDLNDNYRIIKAQLLG</sequence>
<evidence type="ECO:0000313" key="7">
    <source>
        <dbReference type="EMBL" id="MFD2733353.1"/>
    </source>
</evidence>
<reference evidence="8" key="1">
    <citation type="journal article" date="2019" name="Int. J. Syst. Evol. Microbiol.">
        <title>The Global Catalogue of Microorganisms (GCM) 10K type strain sequencing project: providing services to taxonomists for standard genome sequencing and annotation.</title>
        <authorList>
            <consortium name="The Broad Institute Genomics Platform"/>
            <consortium name="The Broad Institute Genome Sequencing Center for Infectious Disease"/>
            <person name="Wu L."/>
            <person name="Ma J."/>
        </authorList>
    </citation>
    <scope>NUCLEOTIDE SEQUENCE [LARGE SCALE GENOMIC DNA]</scope>
    <source>
        <strain evidence="8">KCTC 42456</strain>
    </source>
</reference>
<dbReference type="Pfam" id="PF05175">
    <property type="entry name" value="MTS"/>
    <property type="match status" value="1"/>
</dbReference>
<keyword evidence="2 7" id="KW-0489">Methyltransferase</keyword>
<evidence type="ECO:0000256" key="4">
    <source>
        <dbReference type="ARBA" id="ARBA00022691"/>
    </source>
</evidence>
<dbReference type="Gene3D" id="3.40.50.150">
    <property type="entry name" value="Vaccinia Virus protein VP39"/>
    <property type="match status" value="1"/>
</dbReference>
<keyword evidence="8" id="KW-1185">Reference proteome</keyword>
<dbReference type="PANTHER" id="PTHR18895">
    <property type="entry name" value="HEMK METHYLTRANSFERASE"/>
    <property type="match status" value="1"/>
</dbReference>
<comment type="catalytic activity">
    <reaction evidence="5">
        <text>L-glutaminyl-[peptide chain release factor] + S-adenosyl-L-methionine = N(5)-methyl-L-glutaminyl-[peptide chain release factor] + S-adenosyl-L-homocysteine + H(+)</text>
        <dbReference type="Rhea" id="RHEA:42896"/>
        <dbReference type="Rhea" id="RHEA-COMP:10271"/>
        <dbReference type="Rhea" id="RHEA-COMP:10272"/>
        <dbReference type="ChEBI" id="CHEBI:15378"/>
        <dbReference type="ChEBI" id="CHEBI:30011"/>
        <dbReference type="ChEBI" id="CHEBI:57856"/>
        <dbReference type="ChEBI" id="CHEBI:59789"/>
        <dbReference type="ChEBI" id="CHEBI:61891"/>
        <dbReference type="EC" id="2.1.1.297"/>
    </reaction>
</comment>
<dbReference type="InterPro" id="IPR019874">
    <property type="entry name" value="RF_methyltr_PrmC"/>
</dbReference>
<dbReference type="PANTHER" id="PTHR18895:SF74">
    <property type="entry name" value="MTRF1L RELEASE FACTOR GLUTAMINE METHYLTRANSFERASE"/>
    <property type="match status" value="1"/>
</dbReference>
<organism evidence="7 8">
    <name type="scientific">Pedobacter alpinus</name>
    <dbReference type="NCBI Taxonomy" id="1590643"/>
    <lineage>
        <taxon>Bacteria</taxon>
        <taxon>Pseudomonadati</taxon>
        <taxon>Bacteroidota</taxon>
        <taxon>Sphingobacteriia</taxon>
        <taxon>Sphingobacteriales</taxon>
        <taxon>Sphingobacteriaceae</taxon>
        <taxon>Pedobacter</taxon>
    </lineage>
</organism>
<dbReference type="EMBL" id="JBHULV010000052">
    <property type="protein sequence ID" value="MFD2733353.1"/>
    <property type="molecule type" value="Genomic_DNA"/>
</dbReference>
<dbReference type="GO" id="GO:0102559">
    <property type="term" value="F:peptide chain release factor N(5)-glutamine methyltransferase activity"/>
    <property type="evidence" value="ECO:0007669"/>
    <property type="project" value="UniProtKB-EC"/>
</dbReference>
<dbReference type="EC" id="2.1.1.297" evidence="1"/>
<dbReference type="Proteomes" id="UP001597546">
    <property type="component" value="Unassembled WGS sequence"/>
</dbReference>
<proteinExistence type="predicted"/>
<comment type="caution">
    <text evidence="7">The sequence shown here is derived from an EMBL/GenBank/DDBJ whole genome shotgun (WGS) entry which is preliminary data.</text>
</comment>
<keyword evidence="3 7" id="KW-0808">Transferase</keyword>
<keyword evidence="4" id="KW-0949">S-adenosyl-L-methionine</keyword>
<evidence type="ECO:0000256" key="5">
    <source>
        <dbReference type="ARBA" id="ARBA00048391"/>
    </source>
</evidence>
<dbReference type="GO" id="GO:0032259">
    <property type="term" value="P:methylation"/>
    <property type="evidence" value="ECO:0007669"/>
    <property type="project" value="UniProtKB-KW"/>
</dbReference>
<dbReference type="Gene3D" id="1.10.8.10">
    <property type="entry name" value="DNA helicase RuvA subunit, C-terminal domain"/>
    <property type="match status" value="1"/>
</dbReference>
<feature type="domain" description="Methyltransferase small" evidence="6">
    <location>
        <begin position="109"/>
        <end position="203"/>
    </location>
</feature>
<name>A0ABW5TXM8_9SPHI</name>
<dbReference type="SUPFAM" id="SSF53335">
    <property type="entry name" value="S-adenosyl-L-methionine-dependent methyltransferases"/>
    <property type="match status" value="1"/>
</dbReference>
<dbReference type="NCBIfam" id="TIGR00536">
    <property type="entry name" value="hemK_fam"/>
    <property type="match status" value="1"/>
</dbReference>
<evidence type="ECO:0000256" key="2">
    <source>
        <dbReference type="ARBA" id="ARBA00022603"/>
    </source>
</evidence>
<dbReference type="InterPro" id="IPR050320">
    <property type="entry name" value="N5-glutamine_MTase"/>
</dbReference>
<dbReference type="InterPro" id="IPR007848">
    <property type="entry name" value="Small_mtfrase_dom"/>
</dbReference>
<dbReference type="InterPro" id="IPR004556">
    <property type="entry name" value="HemK-like"/>
</dbReference>
<dbReference type="CDD" id="cd02440">
    <property type="entry name" value="AdoMet_MTases"/>
    <property type="match status" value="1"/>
</dbReference>
<gene>
    <name evidence="7" type="primary">prmC</name>
    <name evidence="7" type="ORF">ACFSSE_16705</name>
</gene>
<evidence type="ECO:0000256" key="3">
    <source>
        <dbReference type="ARBA" id="ARBA00022679"/>
    </source>
</evidence>
<dbReference type="PROSITE" id="PS00092">
    <property type="entry name" value="N6_MTASE"/>
    <property type="match status" value="1"/>
</dbReference>